<feature type="domain" description="Histidine kinase" evidence="6">
    <location>
        <begin position="428"/>
        <end position="648"/>
    </location>
</feature>
<dbReference type="PANTHER" id="PTHR42878:SF15">
    <property type="entry name" value="BACTERIOPHYTOCHROME"/>
    <property type="match status" value="1"/>
</dbReference>
<dbReference type="PANTHER" id="PTHR42878">
    <property type="entry name" value="TWO-COMPONENT HISTIDINE KINASE"/>
    <property type="match status" value="1"/>
</dbReference>
<sequence>MAADIHDGLYADIFEVTPEPIMIHDPESGRILDANRAACELVGLDREQLVGAAVGEISTAAFTTADAEAAIEQAVADGDHHVAWEIVGPEGQRRSVEVTLERVTVDGAVRVVAFVRESADTRERELDRAQWDEQLRTMVTNLPVVVFALDTDGVFTHSAGKGLAALGLEQGELTGRSVFEAYANYPEIVGAVRRALDGNEVRVTQLIDDLVFETWYQPVFEDGELAQVVGVSRNITELKRREERVDALSEATNDLLYTHTEAAVAERVTDIAERIIDRPIAAMWAHDGDVLSPIGATETATEFAGVDIAKDLPDIGPGTDEKAVFDDGEPVVFEDYDELDAPAAPGVPLGTWLCLPLDDHGLLCVGSTTVDPVSESERHLLDILSTTATAALDRVARETELQDQRAELAASNEALEQRREQMEFFNSILRHDILNGMNVIRARGEMLAEELEGHQRGYAETIVEWSDDIVDLTRKVRSVLRTLSNDAAAETKPVELAPVLESAAHRAASMRPGAAVDISVPADLVVTADDLLHDVFGNILTNAVEHASTNADGTAASESSDESGVAVEVTASQTEGTATVRIADDGPGIAAPLREHIFERGGKSRDSGGTGFGLYFVDAMIESYGGRIWVEDSDAGGAAFVVELPSCE</sequence>
<dbReference type="CDD" id="cd00075">
    <property type="entry name" value="HATPase"/>
    <property type="match status" value="1"/>
</dbReference>
<evidence type="ECO:0000256" key="3">
    <source>
        <dbReference type="ARBA" id="ARBA00022679"/>
    </source>
</evidence>
<keyword evidence="4" id="KW-0418">Kinase</keyword>
<gene>
    <name evidence="8" type="ORF">NDI86_06420</name>
</gene>
<dbReference type="PROSITE" id="PS50112">
    <property type="entry name" value="PAS"/>
    <property type="match status" value="2"/>
</dbReference>
<dbReference type="EC" id="2.7.13.3" evidence="2"/>
<keyword evidence="9" id="KW-1185">Reference proteome</keyword>
<dbReference type="Proteomes" id="UP001268864">
    <property type="component" value="Unassembled WGS sequence"/>
</dbReference>
<comment type="caution">
    <text evidence="8">The sequence shown here is derived from an EMBL/GenBank/DDBJ whole genome shotgun (WGS) entry which is preliminary data.</text>
</comment>
<dbReference type="Gene3D" id="3.30.450.40">
    <property type="match status" value="1"/>
</dbReference>
<dbReference type="CDD" id="cd00130">
    <property type="entry name" value="PAS"/>
    <property type="match status" value="1"/>
</dbReference>
<evidence type="ECO:0000313" key="8">
    <source>
        <dbReference type="EMBL" id="MDS0281751.1"/>
    </source>
</evidence>
<dbReference type="Gene3D" id="3.30.450.20">
    <property type="entry name" value="PAS domain"/>
    <property type="match status" value="2"/>
</dbReference>
<dbReference type="InterPro" id="IPR005467">
    <property type="entry name" value="His_kinase_dom"/>
</dbReference>
<dbReference type="NCBIfam" id="TIGR00229">
    <property type="entry name" value="sensory_box"/>
    <property type="match status" value="2"/>
</dbReference>
<dbReference type="SUPFAM" id="SSF55785">
    <property type="entry name" value="PYP-like sensor domain (PAS domain)"/>
    <property type="match status" value="2"/>
</dbReference>
<comment type="catalytic activity">
    <reaction evidence="1">
        <text>ATP + protein L-histidine = ADP + protein N-phospho-L-histidine.</text>
        <dbReference type="EC" id="2.7.13.3"/>
    </reaction>
</comment>
<keyword evidence="3" id="KW-0808">Transferase</keyword>
<dbReference type="Gene3D" id="3.30.565.10">
    <property type="entry name" value="Histidine kinase-like ATPase, C-terminal domain"/>
    <property type="match status" value="1"/>
</dbReference>
<dbReference type="InterPro" id="IPR050351">
    <property type="entry name" value="BphY/WalK/GraS-like"/>
</dbReference>
<dbReference type="Pfam" id="PF08448">
    <property type="entry name" value="PAS_4"/>
    <property type="match status" value="1"/>
</dbReference>
<keyword evidence="5" id="KW-0472">Membrane</keyword>
<dbReference type="Pfam" id="PF13185">
    <property type="entry name" value="GAF_2"/>
    <property type="match status" value="1"/>
</dbReference>
<proteinExistence type="predicted"/>
<evidence type="ECO:0000256" key="5">
    <source>
        <dbReference type="ARBA" id="ARBA00023136"/>
    </source>
</evidence>
<dbReference type="SUPFAM" id="SSF55781">
    <property type="entry name" value="GAF domain-like"/>
    <property type="match status" value="1"/>
</dbReference>
<dbReference type="EMBL" id="JAMQOS010000001">
    <property type="protein sequence ID" value="MDS0281751.1"/>
    <property type="molecule type" value="Genomic_DNA"/>
</dbReference>
<dbReference type="InterPro" id="IPR004358">
    <property type="entry name" value="Sig_transdc_His_kin-like_C"/>
</dbReference>
<evidence type="ECO:0000313" key="9">
    <source>
        <dbReference type="Proteomes" id="UP001268864"/>
    </source>
</evidence>
<evidence type="ECO:0000259" key="6">
    <source>
        <dbReference type="PROSITE" id="PS50109"/>
    </source>
</evidence>
<name>A0ABU2FNK6_9EURY</name>
<accession>A0ABU2FNK6</accession>
<dbReference type="InterPro" id="IPR035965">
    <property type="entry name" value="PAS-like_dom_sf"/>
</dbReference>
<dbReference type="PRINTS" id="PR00344">
    <property type="entry name" value="BCTRLSENSOR"/>
</dbReference>
<protein>
    <recommendedName>
        <fullName evidence="2">histidine kinase</fullName>
        <ecNumber evidence="2">2.7.13.3</ecNumber>
    </recommendedName>
</protein>
<dbReference type="PROSITE" id="PS50109">
    <property type="entry name" value="HIS_KIN"/>
    <property type="match status" value="1"/>
</dbReference>
<feature type="domain" description="PAS" evidence="7">
    <location>
        <begin position="131"/>
        <end position="179"/>
    </location>
</feature>
<evidence type="ECO:0000259" key="7">
    <source>
        <dbReference type="PROSITE" id="PS50112"/>
    </source>
</evidence>
<dbReference type="InterPro" id="IPR003594">
    <property type="entry name" value="HATPase_dom"/>
</dbReference>
<dbReference type="SMART" id="SM00387">
    <property type="entry name" value="HATPase_c"/>
    <property type="match status" value="1"/>
</dbReference>
<evidence type="ECO:0000256" key="1">
    <source>
        <dbReference type="ARBA" id="ARBA00000085"/>
    </source>
</evidence>
<dbReference type="InterPro" id="IPR000014">
    <property type="entry name" value="PAS"/>
</dbReference>
<dbReference type="SMART" id="SM00091">
    <property type="entry name" value="PAS"/>
    <property type="match status" value="2"/>
</dbReference>
<reference evidence="8 9" key="1">
    <citation type="submission" date="2022-06" db="EMBL/GenBank/DDBJ databases">
        <title>Halomicroarcula sp. a new haloarchaeum isolate from saline soil.</title>
        <authorList>
            <person name="Strakova D."/>
            <person name="Galisteo C."/>
            <person name="Sanchez-Porro C."/>
            <person name="Ventosa A."/>
        </authorList>
    </citation>
    <scope>NUCLEOTIDE SEQUENCE [LARGE SCALE GENOMIC DNA]</scope>
    <source>
        <strain evidence="8 9">S3CR25-11</strain>
    </source>
</reference>
<dbReference type="RefSeq" id="WP_310899580.1">
    <property type="nucleotide sequence ID" value="NZ_JAMQOS010000001.1"/>
</dbReference>
<dbReference type="InterPro" id="IPR013656">
    <property type="entry name" value="PAS_4"/>
</dbReference>
<evidence type="ECO:0000256" key="2">
    <source>
        <dbReference type="ARBA" id="ARBA00012438"/>
    </source>
</evidence>
<dbReference type="Pfam" id="PF02518">
    <property type="entry name" value="HATPase_c"/>
    <property type="match status" value="1"/>
</dbReference>
<dbReference type="Pfam" id="PF13426">
    <property type="entry name" value="PAS_9"/>
    <property type="match status" value="1"/>
</dbReference>
<dbReference type="InterPro" id="IPR029016">
    <property type="entry name" value="GAF-like_dom_sf"/>
</dbReference>
<dbReference type="InterPro" id="IPR003018">
    <property type="entry name" value="GAF"/>
</dbReference>
<dbReference type="SUPFAM" id="SSF55874">
    <property type="entry name" value="ATPase domain of HSP90 chaperone/DNA topoisomerase II/histidine kinase"/>
    <property type="match status" value="1"/>
</dbReference>
<feature type="domain" description="PAS" evidence="7">
    <location>
        <begin position="6"/>
        <end position="51"/>
    </location>
</feature>
<dbReference type="InterPro" id="IPR036890">
    <property type="entry name" value="HATPase_C_sf"/>
</dbReference>
<evidence type="ECO:0000256" key="4">
    <source>
        <dbReference type="ARBA" id="ARBA00022777"/>
    </source>
</evidence>
<organism evidence="8 9">
    <name type="scientific">Haloarcula onubensis</name>
    <dbReference type="NCBI Taxonomy" id="2950539"/>
    <lineage>
        <taxon>Archaea</taxon>
        <taxon>Methanobacteriati</taxon>
        <taxon>Methanobacteriota</taxon>
        <taxon>Stenosarchaea group</taxon>
        <taxon>Halobacteria</taxon>
        <taxon>Halobacteriales</taxon>
        <taxon>Haloarculaceae</taxon>
        <taxon>Haloarcula</taxon>
    </lineage>
</organism>